<keyword evidence="2 6" id="KW-0805">Transcription regulation</keyword>
<dbReference type="GO" id="GO:0005634">
    <property type="term" value="C:nucleus"/>
    <property type="evidence" value="ECO:0007669"/>
    <property type="project" value="UniProtKB-SubCell"/>
</dbReference>
<dbReference type="Gene3D" id="6.10.250.2430">
    <property type="match status" value="1"/>
</dbReference>
<dbReference type="InterPro" id="IPR001289">
    <property type="entry name" value="NFYA"/>
</dbReference>
<comment type="subunit">
    <text evidence="6">Heterotrimer.</text>
</comment>
<dbReference type="EMBL" id="CP063412">
    <property type="protein sequence ID" value="QSZ36952.1"/>
    <property type="molecule type" value="Genomic_DNA"/>
</dbReference>
<dbReference type="GO" id="GO:0003700">
    <property type="term" value="F:DNA-binding transcription factor activity"/>
    <property type="evidence" value="ECO:0007669"/>
    <property type="project" value="UniProtKB-UniRule"/>
</dbReference>
<keyword evidence="4 6" id="KW-0804">Transcription</keyword>
<evidence type="ECO:0000256" key="1">
    <source>
        <dbReference type="ARBA" id="ARBA00004123"/>
    </source>
</evidence>
<evidence type="ECO:0000313" key="9">
    <source>
        <dbReference type="Proteomes" id="UP000672032"/>
    </source>
</evidence>
<dbReference type="PROSITE" id="PS51152">
    <property type="entry name" value="NFYA_HAP2_2"/>
    <property type="match status" value="1"/>
</dbReference>
<accession>A0A8A3PN94</accession>
<evidence type="ECO:0000313" key="8">
    <source>
        <dbReference type="EMBL" id="QSZ36952.1"/>
    </source>
</evidence>
<evidence type="ECO:0000256" key="5">
    <source>
        <dbReference type="ARBA" id="ARBA00023242"/>
    </source>
</evidence>
<evidence type="ECO:0000256" key="6">
    <source>
        <dbReference type="RuleBase" id="RU367155"/>
    </source>
</evidence>
<evidence type="ECO:0000256" key="3">
    <source>
        <dbReference type="ARBA" id="ARBA00023125"/>
    </source>
</evidence>
<keyword evidence="7" id="KW-0175">Coiled coil</keyword>
<dbReference type="Proteomes" id="UP000672032">
    <property type="component" value="Chromosome 8"/>
</dbReference>
<keyword evidence="3 6" id="KW-0238">DNA-binding</keyword>
<comment type="subcellular location">
    <subcellularLocation>
        <location evidence="1 6">Nucleus</location>
    </subcellularLocation>
</comment>
<sequence length="183" mass="20560">MTSKNSATPQPPTFNTLNVYHSCPICGHNKSATTDKIAIYERTIVQLETERKLLVRRNVELMMLRQGGGGGGSSMGFDGMKEEGLGGPEQGMMMMMMMPFNRWSVGVEGGSKSGSGDGYFVHGEEDRMGGVVEREEDDRVKRDELPHHVNAKQHYRILRRRGERQRFEETLRLRGKKGGSKVK</sequence>
<feature type="coiled-coil region" evidence="7">
    <location>
        <begin position="30"/>
        <end position="57"/>
    </location>
</feature>
<protein>
    <recommendedName>
        <fullName evidence="6">Transcriptional activator HAP2</fullName>
    </recommendedName>
</protein>
<comment type="similarity">
    <text evidence="6">Belongs to the NFYA/HAP2 subunit family.</text>
</comment>
<comment type="function">
    <text evidence="6">Component of the sequence-specific heterotrimeric transcription factor (NF-Y) which specifically recognizes a 5'-CCAAT-3' box motif found in the promoters of its target genes.</text>
</comment>
<keyword evidence="5 6" id="KW-0539">Nucleus</keyword>
<evidence type="ECO:0000256" key="2">
    <source>
        <dbReference type="ARBA" id="ARBA00023015"/>
    </source>
</evidence>
<dbReference type="OrthoDB" id="10630968at2759"/>
<dbReference type="GO" id="GO:0003677">
    <property type="term" value="F:DNA binding"/>
    <property type="evidence" value="ECO:0007669"/>
    <property type="project" value="UniProtKB-KW"/>
</dbReference>
<organism evidence="8 9">
    <name type="scientific">Monilinia vaccinii-corymbosi</name>
    <dbReference type="NCBI Taxonomy" id="61207"/>
    <lineage>
        <taxon>Eukaryota</taxon>
        <taxon>Fungi</taxon>
        <taxon>Dikarya</taxon>
        <taxon>Ascomycota</taxon>
        <taxon>Pezizomycotina</taxon>
        <taxon>Leotiomycetes</taxon>
        <taxon>Helotiales</taxon>
        <taxon>Sclerotiniaceae</taxon>
        <taxon>Monilinia</taxon>
    </lineage>
</organism>
<reference evidence="8" key="1">
    <citation type="submission" date="2020-10" db="EMBL/GenBank/DDBJ databases">
        <title>Genome Sequence of Monilinia vaccinii-corymbosi Sheds Light on Mummy Berry Disease Infection of Blueberry and Mating Type.</title>
        <authorList>
            <person name="Yow A.G."/>
            <person name="Zhang Y."/>
            <person name="Bansal K."/>
            <person name="Eacker S.M."/>
            <person name="Sullivan S."/>
            <person name="Liachko I."/>
            <person name="Cubeta M.A."/>
            <person name="Rollins J.A."/>
            <person name="Ashrafi H."/>
        </authorList>
    </citation>
    <scope>NUCLEOTIDE SEQUENCE</scope>
    <source>
        <strain evidence="8">RL-1</strain>
    </source>
</reference>
<dbReference type="AlphaFoldDB" id="A0A8A3PN94"/>
<proteinExistence type="inferred from homology"/>
<evidence type="ECO:0000256" key="4">
    <source>
        <dbReference type="ARBA" id="ARBA00023163"/>
    </source>
</evidence>
<name>A0A8A3PN94_9HELO</name>
<evidence type="ECO:0000256" key="7">
    <source>
        <dbReference type="SAM" id="Coils"/>
    </source>
</evidence>
<dbReference type="Pfam" id="PF02045">
    <property type="entry name" value="CBFB_NFYA"/>
    <property type="match status" value="1"/>
</dbReference>
<gene>
    <name evidence="8" type="ORF">DSL72_009043</name>
</gene>
<keyword evidence="9" id="KW-1185">Reference proteome</keyword>